<reference evidence="4 5" key="1">
    <citation type="submission" date="2024-01" db="EMBL/GenBank/DDBJ databases">
        <authorList>
            <person name="Allen C."/>
            <person name="Tagirdzhanova G."/>
        </authorList>
    </citation>
    <scope>NUCLEOTIDE SEQUENCE [LARGE SCALE GENOMIC DNA]</scope>
</reference>
<proteinExistence type="predicted"/>
<feature type="compositionally biased region" description="Basic and acidic residues" evidence="2">
    <location>
        <begin position="13"/>
        <end position="23"/>
    </location>
</feature>
<protein>
    <submittedName>
        <fullName evidence="4">Uncharacterized protein</fullName>
    </submittedName>
</protein>
<feature type="region of interest" description="Disordered" evidence="2">
    <location>
        <begin position="567"/>
        <end position="586"/>
    </location>
</feature>
<evidence type="ECO:0000313" key="5">
    <source>
        <dbReference type="Proteomes" id="UP001642482"/>
    </source>
</evidence>
<feature type="compositionally biased region" description="Low complexity" evidence="2">
    <location>
        <begin position="577"/>
        <end position="586"/>
    </location>
</feature>
<dbReference type="EMBL" id="CAWUHD010000017">
    <property type="protein sequence ID" value="CAK7215453.1"/>
    <property type="molecule type" value="Genomic_DNA"/>
</dbReference>
<feature type="transmembrane region" description="Helical" evidence="3">
    <location>
        <begin position="640"/>
        <end position="659"/>
    </location>
</feature>
<feature type="transmembrane region" description="Helical" evidence="3">
    <location>
        <begin position="666"/>
        <end position="683"/>
    </location>
</feature>
<evidence type="ECO:0000256" key="3">
    <source>
        <dbReference type="SAM" id="Phobius"/>
    </source>
</evidence>
<gene>
    <name evidence="4" type="ORF">SEUCBS140593_002539</name>
</gene>
<keyword evidence="3" id="KW-0812">Transmembrane</keyword>
<feature type="region of interest" description="Disordered" evidence="2">
    <location>
        <begin position="1"/>
        <end position="112"/>
    </location>
</feature>
<evidence type="ECO:0000256" key="1">
    <source>
        <dbReference type="SAM" id="Coils"/>
    </source>
</evidence>
<keyword evidence="1" id="KW-0175">Coiled coil</keyword>
<comment type="caution">
    <text evidence="4">The sequence shown here is derived from an EMBL/GenBank/DDBJ whole genome shotgun (WGS) entry which is preliminary data.</text>
</comment>
<keyword evidence="5" id="KW-1185">Reference proteome</keyword>
<evidence type="ECO:0000313" key="4">
    <source>
        <dbReference type="EMBL" id="CAK7215453.1"/>
    </source>
</evidence>
<keyword evidence="3" id="KW-1133">Transmembrane helix</keyword>
<feature type="coiled-coil region" evidence="1">
    <location>
        <begin position="460"/>
        <end position="545"/>
    </location>
</feature>
<evidence type="ECO:0000256" key="2">
    <source>
        <dbReference type="SAM" id="MobiDB-lite"/>
    </source>
</evidence>
<sequence>MSDTGPATQLPEAVKKSNGEGKSLELPTEVDFGPSNQEQQPQKQPRQNDPTKLPQGPKGKGRIDRFKRNINAPYIQRPEPTNPTPKGKERRKKQAPAPAPKPTEPANNQEKDELVKSVQVPDHIIVDTEYLHVEPPDPEPQPVAPVEGTKKKMVKRRPPPIRPVQYTEELPLLTCEAVAGIPFSPPQPPPRPLQLADNEHGTTLYELLEVVNRTLAAEMNKKYDIKLALAVDVRGPMRSLGYLGNFVKMLFKSMNQHHKNSWRQKKAAAVRRRPRRWPTSEGIMPPAPPPFRKALTMFSVPVAQFSQRPVQVPQVEAVAYGSEEEYYDEDNGEMGSGEEGEEMFDEHFSIFKRGIAKPRDAFFEEGPKNESIYDAFRRSDRLRNHLTSILKKRTHEEYFAAHEESSTSSESEPSSPDEAEFFKIPSPSLPTRMNQDDLFPDAKDEINTRRYETFSIKEKSKEEEAENKRLRREARAVDMERRKAHKMVQLQARKSAEAAIQKQLADLENERDAALYLAETAVYARDELEDEKEALLKDGENLRRLVKALMGKGEIADPEERDRIKERVEDERDKQVAPPATNPNTPEAIRQRILDEAERIVREGPPQQRPQQPSAVMMNLTYAQVTTRVTYQIHKMRAPLVYGFIMSVVDIVYALLLMIWRQKQNIFLVLQWLAFALLGQVYFELVDYLPMIWSLLHQRLLGLLPWQKTSSHQEEYTTGGATPTGLLIPGAAANLPSRNNQLDRFRLRPPQKRLIRFPRDALAELTLFACSLLAGLAAIAAVTERNLWLDANGGATDINSAAESQRRFLYGFVLQHREDTDSCDVWPATHPPGPYHVCGCVPTVIDPRMIFWTSQYFTELAMDRFRDFVQLAGMWASWALNGAASVVK</sequence>
<dbReference type="Proteomes" id="UP001642482">
    <property type="component" value="Unassembled WGS sequence"/>
</dbReference>
<feature type="compositionally biased region" description="Low complexity" evidence="2">
    <location>
        <begin position="406"/>
        <end position="416"/>
    </location>
</feature>
<feature type="region of interest" description="Disordered" evidence="2">
    <location>
        <begin position="397"/>
        <end position="439"/>
    </location>
</feature>
<accession>A0ABP0B7E3</accession>
<organism evidence="4 5">
    <name type="scientific">Sporothrix eucalyptigena</name>
    <dbReference type="NCBI Taxonomy" id="1812306"/>
    <lineage>
        <taxon>Eukaryota</taxon>
        <taxon>Fungi</taxon>
        <taxon>Dikarya</taxon>
        <taxon>Ascomycota</taxon>
        <taxon>Pezizomycotina</taxon>
        <taxon>Sordariomycetes</taxon>
        <taxon>Sordariomycetidae</taxon>
        <taxon>Ophiostomatales</taxon>
        <taxon>Ophiostomataceae</taxon>
        <taxon>Sporothrix</taxon>
    </lineage>
</organism>
<feature type="compositionally biased region" description="Low complexity" evidence="2">
    <location>
        <begin position="34"/>
        <end position="50"/>
    </location>
</feature>
<keyword evidence="3" id="KW-0472">Membrane</keyword>
<feature type="region of interest" description="Disordered" evidence="2">
    <location>
        <begin position="132"/>
        <end position="157"/>
    </location>
</feature>
<name>A0ABP0B7E3_9PEZI</name>